<feature type="transmembrane region" description="Helical" evidence="1">
    <location>
        <begin position="56"/>
        <end position="74"/>
    </location>
</feature>
<accession>A0A7R7EPQ1</accession>
<keyword evidence="1" id="KW-1133">Transmembrane helix</keyword>
<evidence type="ECO:0000313" key="3">
    <source>
        <dbReference type="Proteomes" id="UP000595897"/>
    </source>
</evidence>
<dbReference type="Pfam" id="PF19700">
    <property type="entry name" value="DUF6198"/>
    <property type="match status" value="1"/>
</dbReference>
<sequence>MNNKRKNLGIKIVIAFIGLLFAGVGIAFNAAALLGNDPISVLYDGVRKTIHFTPEQFGIVSAIVNIVLMIVVFFTDRKYIHIGTFIYVISLGTSISMGTKLFEILNLSTNLFTRGASAVLGSVMLFVGIAIFIVVDIGLDPWTGTVFILSEKVKHPYKKVKVAFDIVTLIIGILLGGKIGVVTVLTALLAGPSIQFFSDYIRNHCSGFLKRINE</sequence>
<name>A0A7R7EPQ1_9FIRM</name>
<feature type="transmembrane region" description="Helical" evidence="1">
    <location>
        <begin position="160"/>
        <end position="190"/>
    </location>
</feature>
<dbReference type="InterPro" id="IPR038750">
    <property type="entry name" value="YczE/YyaS-like"/>
</dbReference>
<keyword evidence="1" id="KW-0812">Transmembrane</keyword>
<protein>
    <submittedName>
        <fullName evidence="2">Membrane protein</fullName>
    </submittedName>
</protein>
<dbReference type="EMBL" id="AP024169">
    <property type="protein sequence ID" value="BCN32805.1"/>
    <property type="molecule type" value="Genomic_DNA"/>
</dbReference>
<keyword evidence="3" id="KW-1185">Reference proteome</keyword>
<dbReference type="AlphaFoldDB" id="A0A7R7EPQ1"/>
<keyword evidence="1" id="KW-0472">Membrane</keyword>
<dbReference type="Proteomes" id="UP000595897">
    <property type="component" value="Chromosome"/>
</dbReference>
<gene>
    <name evidence="2" type="ORF">bsdtb5_41000</name>
</gene>
<feature type="transmembrane region" description="Helical" evidence="1">
    <location>
        <begin position="12"/>
        <end position="36"/>
    </location>
</feature>
<dbReference type="PANTHER" id="PTHR40078:SF1">
    <property type="entry name" value="INTEGRAL MEMBRANE PROTEIN"/>
    <property type="match status" value="1"/>
</dbReference>
<dbReference type="PANTHER" id="PTHR40078">
    <property type="entry name" value="INTEGRAL MEMBRANE PROTEIN-RELATED"/>
    <property type="match status" value="1"/>
</dbReference>
<evidence type="ECO:0000313" key="2">
    <source>
        <dbReference type="EMBL" id="BCN32805.1"/>
    </source>
</evidence>
<proteinExistence type="predicted"/>
<dbReference type="KEGG" id="ahb:bsdtb5_41000"/>
<feature type="transmembrane region" description="Helical" evidence="1">
    <location>
        <begin position="118"/>
        <end position="139"/>
    </location>
</feature>
<reference evidence="2 3" key="1">
    <citation type="submission" date="2020-11" db="EMBL/GenBank/DDBJ databases">
        <title>Draft genome sequencing of a Lachnospiraceae strain isolated from anoxic soil subjected to BSD treatment.</title>
        <authorList>
            <person name="Uek A."/>
            <person name="Tonouchi A."/>
        </authorList>
    </citation>
    <scope>NUCLEOTIDE SEQUENCE [LARGE SCALE GENOMIC DNA]</scope>
    <source>
        <strain evidence="2 3">TB5</strain>
    </source>
</reference>
<feature type="transmembrane region" description="Helical" evidence="1">
    <location>
        <begin position="79"/>
        <end position="98"/>
    </location>
</feature>
<evidence type="ECO:0000256" key="1">
    <source>
        <dbReference type="SAM" id="Phobius"/>
    </source>
</evidence>
<dbReference type="RefSeq" id="WP_271713821.1">
    <property type="nucleotide sequence ID" value="NZ_AP024169.1"/>
</dbReference>
<organism evidence="2 3">
    <name type="scientific">Anaeromicropila herbilytica</name>
    <dbReference type="NCBI Taxonomy" id="2785025"/>
    <lineage>
        <taxon>Bacteria</taxon>
        <taxon>Bacillati</taxon>
        <taxon>Bacillota</taxon>
        <taxon>Clostridia</taxon>
        <taxon>Lachnospirales</taxon>
        <taxon>Lachnospiraceae</taxon>
        <taxon>Anaeromicropila</taxon>
    </lineage>
</organism>